<dbReference type="Pfam" id="PF00069">
    <property type="entry name" value="Pkinase"/>
    <property type="match status" value="1"/>
</dbReference>
<evidence type="ECO:0000256" key="3">
    <source>
        <dbReference type="ARBA" id="ARBA00022614"/>
    </source>
</evidence>
<dbReference type="InterPro" id="IPR011009">
    <property type="entry name" value="Kinase-like_dom_sf"/>
</dbReference>
<keyword evidence="4" id="KW-0808">Transferase</keyword>
<evidence type="ECO:0000256" key="15">
    <source>
        <dbReference type="SAM" id="Phobius"/>
    </source>
</evidence>
<keyword evidence="11 15" id="KW-1133">Transmembrane helix</keyword>
<dbReference type="SMART" id="SM00369">
    <property type="entry name" value="LRR_TYP"/>
    <property type="match status" value="6"/>
</dbReference>
<dbReference type="InterPro" id="IPR017441">
    <property type="entry name" value="Protein_kinase_ATP_BS"/>
</dbReference>
<keyword evidence="6" id="KW-0732">Signal</keyword>
<keyword evidence="10 13" id="KW-0067">ATP-binding</keyword>
<dbReference type="InterPro" id="IPR000719">
    <property type="entry name" value="Prot_kinase_dom"/>
</dbReference>
<feature type="domain" description="Protein kinase" evidence="16">
    <location>
        <begin position="725"/>
        <end position="1041"/>
    </location>
</feature>
<feature type="transmembrane region" description="Helical" evidence="15">
    <location>
        <begin position="666"/>
        <end position="691"/>
    </location>
</feature>
<protein>
    <recommendedName>
        <fullName evidence="16">Protein kinase domain-containing protein</fullName>
    </recommendedName>
</protein>
<dbReference type="Proteomes" id="UP001174677">
    <property type="component" value="Chromosome 2"/>
</dbReference>
<dbReference type="Pfam" id="PF08263">
    <property type="entry name" value="LRRNT_2"/>
    <property type="match status" value="1"/>
</dbReference>
<sequence>MYSSSFNKKPTLPHMVLEKMGFILCFLLSATLLNITSLTIVTVSATPFNNMTDRLALLAFKSKIIHDPLSVFSMWNDSLHFCQWQGVRCGRRHERVTVLNLGSRGLVGFLSPAIGNLSFLRSIDLSNNTFQGKIPEELGHLFRLENLILNNNSFSGEIPGNLSNCSKLEYLGLAGNKLEGQLPAELESLSNLKNFIIHWNNLTGVIPPFFGNLSSLVSISAAGNSFQGNIPDTLGQLKNLESLGLGTNELSGTIPTSLFNISSLQILSLSENQLSGSLSSEIGFSSPNLQYVQLRSNQFIGSIPLSIANFSKLQIFDLGDNEFSGKFLVNFGGINHLYVLSLSFNKLGSGEPDEFHFLHSLTNCTNLYALDLVANSFEGFLPNVLANLSVGLAFLGVGRNQISGSIPYGIGNLVNLDRLGMELNQLTGPIPPDVGKLHKLQRLSLAYNNLSGKIPESIGNLTLLLELDLHANGLQGSIPSSIGNCHSLLVLYLGRNKLGGSVPRELFTISALSISLDLSQNLLAGPLPIEISNLKNLVQLNLSENRFSGEIPSTLASCTSLEYLYMQHNLFQGSIPSSFRSLRGIRKLDLSHNNLSGSIPEYLETFSFEVLNLSFNNLEGQVPIKGAFSNATAISVDGNNKLCGGISELRLPKCTLKESKKRKMPLSLVLSISITCAILVVIAVSSTLYCCRRRRRKKKPSSDTLLQEPLQRVSYGMLLKATDGFSSSNLIGVGSFGSVYKGILGQDETIVAIKVLNLQHPGASKSFMAECEALRNIRHRNLVKIITVCSSSDFQGNDFKALIYEFMSNGSLEMWLHSNPQTGDQGNEARHLNLLQRINIAIDVASALDYLHHHSHQPIVHCDLKPSNILLDSEMTAHVGDFGLARFYPEITSLNQNSSIGIRGTIGYAAPEYGLGNEVSTYGDIYSYGILLLEMITGKMPADNIFEEGLNIHNYAKNAMPNQIRKIVDPTLIHTRVENEEADNKSNKTPSNSRGNSQLAVFEEVLTRLIKIGVSCSMESPQDRMEISHVLNELYSVRKLFRKT</sequence>
<evidence type="ECO:0000256" key="10">
    <source>
        <dbReference type="ARBA" id="ARBA00022840"/>
    </source>
</evidence>
<evidence type="ECO:0000256" key="8">
    <source>
        <dbReference type="ARBA" id="ARBA00022741"/>
    </source>
</evidence>
<evidence type="ECO:0000256" key="9">
    <source>
        <dbReference type="ARBA" id="ARBA00022777"/>
    </source>
</evidence>
<keyword evidence="9" id="KW-0418">Kinase</keyword>
<comment type="similarity">
    <text evidence="2">Belongs to the protein kinase superfamily. Ser/Thr protein kinase family.</text>
</comment>
<dbReference type="SMART" id="SM00220">
    <property type="entry name" value="S_TKc"/>
    <property type="match status" value="1"/>
</dbReference>
<dbReference type="Pfam" id="PF00560">
    <property type="entry name" value="LRR_1"/>
    <property type="match status" value="5"/>
</dbReference>
<keyword evidence="5 15" id="KW-0812">Transmembrane</keyword>
<keyword evidence="7" id="KW-0677">Repeat</keyword>
<accession>A0ABQ9N3S0</accession>
<dbReference type="InterPro" id="IPR003591">
    <property type="entry name" value="Leu-rich_rpt_typical-subtyp"/>
</dbReference>
<evidence type="ECO:0000256" key="5">
    <source>
        <dbReference type="ARBA" id="ARBA00022692"/>
    </source>
</evidence>
<dbReference type="InterPro" id="IPR008271">
    <property type="entry name" value="Ser/Thr_kinase_AS"/>
</dbReference>
<dbReference type="PANTHER" id="PTHR27008:SF596">
    <property type="entry name" value="OS02G0215500 PROTEIN"/>
    <property type="match status" value="1"/>
</dbReference>
<dbReference type="PROSITE" id="PS00108">
    <property type="entry name" value="PROTEIN_KINASE_ST"/>
    <property type="match status" value="1"/>
</dbReference>
<evidence type="ECO:0000313" key="17">
    <source>
        <dbReference type="EMBL" id="KAJ9187177.1"/>
    </source>
</evidence>
<reference evidence="17" key="1">
    <citation type="journal article" date="2023" name="Plant Biotechnol. J.">
        <title>Chromosome-level wild Hevea brasiliensis genome provides new tools for genomic-assisted breeding and valuable loci to elevate rubber yield.</title>
        <authorList>
            <person name="Cheng H."/>
            <person name="Song X."/>
            <person name="Hu Y."/>
            <person name="Wu T."/>
            <person name="Yang Q."/>
            <person name="An Z."/>
            <person name="Feng S."/>
            <person name="Deng Z."/>
            <person name="Wu W."/>
            <person name="Zeng X."/>
            <person name="Tu M."/>
            <person name="Wang X."/>
            <person name="Huang H."/>
        </authorList>
    </citation>
    <scope>NUCLEOTIDE SEQUENCE</scope>
    <source>
        <strain evidence="17">MT/VB/25A 57/8</strain>
    </source>
</reference>
<feature type="binding site" evidence="13">
    <location>
        <position position="754"/>
    </location>
    <ligand>
        <name>ATP</name>
        <dbReference type="ChEBI" id="CHEBI:30616"/>
    </ligand>
</feature>
<dbReference type="SUPFAM" id="SSF56112">
    <property type="entry name" value="Protein kinase-like (PK-like)"/>
    <property type="match status" value="1"/>
</dbReference>
<evidence type="ECO:0000256" key="1">
    <source>
        <dbReference type="ARBA" id="ARBA00004370"/>
    </source>
</evidence>
<dbReference type="PROSITE" id="PS50011">
    <property type="entry name" value="PROTEIN_KINASE_DOM"/>
    <property type="match status" value="1"/>
</dbReference>
<dbReference type="Gene3D" id="3.30.200.20">
    <property type="entry name" value="Phosphorylase Kinase, domain 1"/>
    <property type="match status" value="1"/>
</dbReference>
<keyword evidence="3" id="KW-0433">Leucine-rich repeat</keyword>
<dbReference type="InterPro" id="IPR055414">
    <property type="entry name" value="LRR_R13L4/SHOC2-like"/>
</dbReference>
<dbReference type="InterPro" id="IPR051809">
    <property type="entry name" value="Plant_receptor-like_S/T_kinase"/>
</dbReference>
<organism evidence="17 18">
    <name type="scientific">Hevea brasiliensis</name>
    <name type="common">Para rubber tree</name>
    <name type="synonym">Siphonia brasiliensis</name>
    <dbReference type="NCBI Taxonomy" id="3981"/>
    <lineage>
        <taxon>Eukaryota</taxon>
        <taxon>Viridiplantae</taxon>
        <taxon>Streptophyta</taxon>
        <taxon>Embryophyta</taxon>
        <taxon>Tracheophyta</taxon>
        <taxon>Spermatophyta</taxon>
        <taxon>Magnoliopsida</taxon>
        <taxon>eudicotyledons</taxon>
        <taxon>Gunneridae</taxon>
        <taxon>Pentapetalae</taxon>
        <taxon>rosids</taxon>
        <taxon>fabids</taxon>
        <taxon>Malpighiales</taxon>
        <taxon>Euphorbiaceae</taxon>
        <taxon>Crotonoideae</taxon>
        <taxon>Micrandreae</taxon>
        <taxon>Hevea</taxon>
    </lineage>
</organism>
<evidence type="ECO:0000259" key="16">
    <source>
        <dbReference type="PROSITE" id="PS50011"/>
    </source>
</evidence>
<dbReference type="SUPFAM" id="SSF52058">
    <property type="entry name" value="L domain-like"/>
    <property type="match status" value="2"/>
</dbReference>
<proteinExistence type="inferred from homology"/>
<evidence type="ECO:0000256" key="12">
    <source>
        <dbReference type="ARBA" id="ARBA00023136"/>
    </source>
</evidence>
<feature type="region of interest" description="Disordered" evidence="14">
    <location>
        <begin position="978"/>
        <end position="997"/>
    </location>
</feature>
<dbReference type="Gene3D" id="3.80.10.10">
    <property type="entry name" value="Ribonuclease Inhibitor"/>
    <property type="match status" value="4"/>
</dbReference>
<evidence type="ECO:0000256" key="6">
    <source>
        <dbReference type="ARBA" id="ARBA00022729"/>
    </source>
</evidence>
<evidence type="ECO:0000256" key="7">
    <source>
        <dbReference type="ARBA" id="ARBA00022737"/>
    </source>
</evidence>
<dbReference type="PANTHER" id="PTHR27008">
    <property type="entry name" value="OS04G0122200 PROTEIN"/>
    <property type="match status" value="1"/>
</dbReference>
<comment type="caution">
    <text evidence="17">The sequence shown here is derived from an EMBL/GenBank/DDBJ whole genome shotgun (WGS) entry which is preliminary data.</text>
</comment>
<keyword evidence="12 15" id="KW-0472">Membrane</keyword>
<gene>
    <name evidence="17" type="ORF">P3X46_002663</name>
</gene>
<evidence type="ECO:0000256" key="11">
    <source>
        <dbReference type="ARBA" id="ARBA00022989"/>
    </source>
</evidence>
<evidence type="ECO:0000256" key="4">
    <source>
        <dbReference type="ARBA" id="ARBA00022679"/>
    </source>
</evidence>
<dbReference type="Pfam" id="PF23598">
    <property type="entry name" value="LRR_14"/>
    <property type="match status" value="1"/>
</dbReference>
<name>A0ABQ9N3S0_HEVBR</name>
<dbReference type="InterPro" id="IPR013210">
    <property type="entry name" value="LRR_N_plant-typ"/>
</dbReference>
<evidence type="ECO:0000256" key="14">
    <source>
        <dbReference type="SAM" id="MobiDB-lite"/>
    </source>
</evidence>
<dbReference type="PROSITE" id="PS00107">
    <property type="entry name" value="PROTEIN_KINASE_ATP"/>
    <property type="match status" value="1"/>
</dbReference>
<comment type="subcellular location">
    <subcellularLocation>
        <location evidence="1">Membrane</location>
    </subcellularLocation>
</comment>
<dbReference type="Gene3D" id="1.10.510.10">
    <property type="entry name" value="Transferase(Phosphotransferase) domain 1"/>
    <property type="match status" value="1"/>
</dbReference>
<keyword evidence="18" id="KW-1185">Reference proteome</keyword>
<evidence type="ECO:0000256" key="2">
    <source>
        <dbReference type="ARBA" id="ARBA00008684"/>
    </source>
</evidence>
<keyword evidence="8 13" id="KW-0547">Nucleotide-binding</keyword>
<feature type="compositionally biased region" description="Polar residues" evidence="14">
    <location>
        <begin position="987"/>
        <end position="997"/>
    </location>
</feature>
<dbReference type="InterPro" id="IPR001611">
    <property type="entry name" value="Leu-rich_rpt"/>
</dbReference>
<evidence type="ECO:0000313" key="18">
    <source>
        <dbReference type="Proteomes" id="UP001174677"/>
    </source>
</evidence>
<evidence type="ECO:0000256" key="13">
    <source>
        <dbReference type="PROSITE-ProRule" id="PRU10141"/>
    </source>
</evidence>
<dbReference type="InterPro" id="IPR032675">
    <property type="entry name" value="LRR_dom_sf"/>
</dbReference>
<dbReference type="EMBL" id="JARPOI010000002">
    <property type="protein sequence ID" value="KAJ9187177.1"/>
    <property type="molecule type" value="Genomic_DNA"/>
</dbReference>